<dbReference type="PANTHER" id="PTHR12131">
    <property type="entry name" value="ATP-DEPENDENT RNA AND DNA HELICASE"/>
    <property type="match status" value="1"/>
</dbReference>
<name>A0AAW1R1R0_9CHLO</name>
<dbReference type="PANTHER" id="PTHR12131:SF25">
    <property type="entry name" value="DEXH-BOX ATP-DEPENDENT RNA HELICASE DEXH9"/>
    <property type="match status" value="1"/>
</dbReference>
<evidence type="ECO:0000256" key="3">
    <source>
        <dbReference type="ARBA" id="ARBA00022801"/>
    </source>
</evidence>
<dbReference type="InterPro" id="IPR016438">
    <property type="entry name" value="SKI2-like"/>
</dbReference>
<dbReference type="GO" id="GO:0006401">
    <property type="term" value="P:RNA catabolic process"/>
    <property type="evidence" value="ECO:0007669"/>
    <property type="project" value="InterPro"/>
</dbReference>
<keyword evidence="3" id="KW-0378">Hydrolase</keyword>
<dbReference type="Gene3D" id="2.40.30.300">
    <property type="match status" value="1"/>
</dbReference>
<dbReference type="SMART" id="SM01142">
    <property type="entry name" value="DSHCT"/>
    <property type="match status" value="1"/>
</dbReference>
<sequence>MAGEKRARPVQAATAGIDLPPKTRRIDTEANGSRPQGGTNLIEAGGKTCSHEVAWPSKVVGDIREYLPPAKHSGAPATTFPFSLDPFQQTAINCLEAGHSVLVAAHTSAGKTVVAEYAFGMALRDKQRVIYTSPLKALSNQKFRDFQENFGDVGLLTGDITINPEASCLVMTTEILRSMLYRGSEIVREAALVVYDEIHYLRDKERGVVWEESLIMLPDTVRYAFLSATIPNARDFAAWIAELHGAPCHVVYTDYRPVPLQHYIFPDGSEGIHMVVDERGKFREDNFQKAIAALAETTVAANAGTDKSGKRQKVKRTQQGQDSNIFKLVQMCMLRDFDPVIVFSFSKRDCETLAGQMGSMELNTEEEQQQVTAVFNAAVDCLGPNDRKLPQITGALPYLKRGIGIHHSGLLPLLKEVIELLFQNGLIKVLFATETFSTGLNMPAKTVVFNQARKFDGQSFRWITSGEYIQMSGRAGRRGLDDRGIVIVMLDTRMEPAVAKDMVKGAADPLHSAFRLSGPMLLNLTRLESWSPDTLLMRSFRQFEAERDAPAQLRKAAALREEASSIEVGNEEDVVAILDLLLQADASRSRLQAIYSHPANALPFLQPGRLVCIPQPSPGDSGAEQAASATELRTDATTTASTSYEHLLDRHRGGQRVWGALVSFGHLTAAPSDATGDGGEIRLRPASEYFVDILVNTQGGGIPAVGNIMGRPRLCAASEQGTPKIVGFQLDEVLALSSMRIKLTTGPDDKDFRQPQKLVQALRVVAELQKRQAHKQESMPLLDGESDLQITDKAYRKAKKALLQVEKQISSHPLADALNLAERLAALQQKHAMEAKAKAADEAAREARGMVLKEELRGRRRLLRKLGHTDRDFSVLLPKGQVAAELQSADELVLSELVFDGTFSDADAEQVVALLASVVWREHGSEDNSRTKLREDLKPVLKALHTAAHRVAKAMDESGLTVDSNQYVQSFGSQLMEPAASWYQGVPFASLLKQTNIFEGSLVRAIRRIEEVLQQLITASRAIGEIDLQQKFATASTAIKRDIIFAASLYL</sequence>
<dbReference type="GO" id="GO:0000460">
    <property type="term" value="P:maturation of 5.8S rRNA"/>
    <property type="evidence" value="ECO:0007669"/>
    <property type="project" value="TreeGrafter"/>
</dbReference>
<dbReference type="Pfam" id="PF00271">
    <property type="entry name" value="Helicase_C"/>
    <property type="match status" value="1"/>
</dbReference>
<dbReference type="FunFam" id="3.40.50.300:FF:000141">
    <property type="entry name" value="ATP-dependent RNA helicase DOB1"/>
    <property type="match status" value="1"/>
</dbReference>
<evidence type="ECO:0000256" key="2">
    <source>
        <dbReference type="ARBA" id="ARBA00022741"/>
    </source>
</evidence>
<dbReference type="Pfam" id="PF00270">
    <property type="entry name" value="DEAD"/>
    <property type="match status" value="1"/>
</dbReference>
<protein>
    <submittedName>
        <fullName evidence="11">Uncharacterized protein</fullName>
    </submittedName>
</protein>
<dbReference type="SMART" id="SM00487">
    <property type="entry name" value="DEXDc"/>
    <property type="match status" value="1"/>
</dbReference>
<evidence type="ECO:0000256" key="8">
    <source>
        <dbReference type="SAM" id="MobiDB-lite"/>
    </source>
</evidence>
<dbReference type="GO" id="GO:0005524">
    <property type="term" value="F:ATP binding"/>
    <property type="evidence" value="ECO:0007669"/>
    <property type="project" value="UniProtKB-KW"/>
</dbReference>
<keyword evidence="12" id="KW-1185">Reference proteome</keyword>
<comment type="similarity">
    <text evidence="7">Belongs to the DExH box helicase family. SKI2 subfamily.</text>
</comment>
<evidence type="ECO:0000259" key="10">
    <source>
        <dbReference type="PROSITE" id="PS51194"/>
    </source>
</evidence>
<reference evidence="11 12" key="1">
    <citation type="journal article" date="2024" name="Nat. Commun.">
        <title>Phylogenomics reveals the evolutionary origins of lichenization in chlorophyte algae.</title>
        <authorList>
            <person name="Puginier C."/>
            <person name="Libourel C."/>
            <person name="Otte J."/>
            <person name="Skaloud P."/>
            <person name="Haon M."/>
            <person name="Grisel S."/>
            <person name="Petersen M."/>
            <person name="Berrin J.G."/>
            <person name="Delaux P.M."/>
            <person name="Dal Grande F."/>
            <person name="Keller J."/>
        </authorList>
    </citation>
    <scope>NUCLEOTIDE SEQUENCE [LARGE SCALE GENOMIC DNA]</scope>
    <source>
        <strain evidence="11 12">SAG 2145</strain>
    </source>
</reference>
<dbReference type="InterPro" id="IPR001650">
    <property type="entry name" value="Helicase_C-like"/>
</dbReference>
<dbReference type="InterPro" id="IPR025696">
    <property type="entry name" value="Beta-barrel_MTR4"/>
</dbReference>
<evidence type="ECO:0000256" key="5">
    <source>
        <dbReference type="ARBA" id="ARBA00022840"/>
    </source>
</evidence>
<accession>A0AAW1R1R0</accession>
<dbReference type="CDD" id="cd18795">
    <property type="entry name" value="SF2_C_Ski2"/>
    <property type="match status" value="1"/>
</dbReference>
<dbReference type="GO" id="GO:0003724">
    <property type="term" value="F:RNA helicase activity"/>
    <property type="evidence" value="ECO:0007669"/>
    <property type="project" value="InterPro"/>
</dbReference>
<dbReference type="AlphaFoldDB" id="A0AAW1R1R0"/>
<dbReference type="InterPro" id="IPR048392">
    <property type="entry name" value="MTR4-like_stalk"/>
</dbReference>
<dbReference type="FunFam" id="3.40.50.300:FF:000083">
    <property type="entry name" value="ATP-dependent RNA helicase DOB1"/>
    <property type="match status" value="1"/>
</dbReference>
<dbReference type="SMART" id="SM00490">
    <property type="entry name" value="HELICc"/>
    <property type="match status" value="1"/>
</dbReference>
<keyword evidence="2" id="KW-0547">Nucleotide-binding</keyword>
<dbReference type="Gene3D" id="1.20.1500.20">
    <property type="match status" value="1"/>
</dbReference>
<dbReference type="GO" id="GO:0003723">
    <property type="term" value="F:RNA binding"/>
    <property type="evidence" value="ECO:0007669"/>
    <property type="project" value="InterPro"/>
</dbReference>
<dbReference type="Proteomes" id="UP001438707">
    <property type="component" value="Unassembled WGS sequence"/>
</dbReference>
<dbReference type="PROSITE" id="PS51194">
    <property type="entry name" value="HELICASE_CTER"/>
    <property type="match status" value="1"/>
</dbReference>
<dbReference type="InterPro" id="IPR011545">
    <property type="entry name" value="DEAD/DEAH_box_helicase_dom"/>
</dbReference>
<comment type="caution">
    <text evidence="11">The sequence shown here is derived from an EMBL/GenBank/DDBJ whole genome shotgun (WGS) entry which is preliminary data.</text>
</comment>
<proteinExistence type="inferred from homology"/>
<dbReference type="InterPro" id="IPR012961">
    <property type="entry name" value="Ski2/MTR4_C"/>
</dbReference>
<organism evidence="11 12">
    <name type="scientific">Apatococcus lobatus</name>
    <dbReference type="NCBI Taxonomy" id="904363"/>
    <lineage>
        <taxon>Eukaryota</taxon>
        <taxon>Viridiplantae</taxon>
        <taxon>Chlorophyta</taxon>
        <taxon>core chlorophytes</taxon>
        <taxon>Trebouxiophyceae</taxon>
        <taxon>Chlorellales</taxon>
        <taxon>Chlorellaceae</taxon>
        <taxon>Apatococcus</taxon>
    </lineage>
</organism>
<dbReference type="PIRSF" id="PIRSF005198">
    <property type="entry name" value="Antiviral_helicase_SKI2"/>
    <property type="match status" value="1"/>
</dbReference>
<dbReference type="SUPFAM" id="SSF52540">
    <property type="entry name" value="P-loop containing nucleoside triphosphate hydrolases"/>
    <property type="match status" value="1"/>
</dbReference>
<dbReference type="Gene3D" id="3.40.50.300">
    <property type="entry name" value="P-loop containing nucleotide triphosphate hydrolases"/>
    <property type="match status" value="2"/>
</dbReference>
<keyword evidence="6" id="KW-0539">Nucleus</keyword>
<comment type="subcellular location">
    <subcellularLocation>
        <location evidence="1">Nucleus</location>
    </subcellularLocation>
</comment>
<evidence type="ECO:0000256" key="1">
    <source>
        <dbReference type="ARBA" id="ARBA00004123"/>
    </source>
</evidence>
<evidence type="ECO:0000256" key="4">
    <source>
        <dbReference type="ARBA" id="ARBA00022806"/>
    </source>
</evidence>
<keyword evidence="5" id="KW-0067">ATP-binding</keyword>
<dbReference type="GO" id="GO:0005634">
    <property type="term" value="C:nucleus"/>
    <property type="evidence" value="ECO:0007669"/>
    <property type="project" value="UniProtKB-SubCell"/>
</dbReference>
<dbReference type="GO" id="GO:0016787">
    <property type="term" value="F:hydrolase activity"/>
    <property type="evidence" value="ECO:0007669"/>
    <property type="project" value="UniProtKB-KW"/>
</dbReference>
<feature type="domain" description="Helicase ATP-binding" evidence="9">
    <location>
        <begin position="92"/>
        <end position="248"/>
    </location>
</feature>
<keyword evidence="4" id="KW-0347">Helicase</keyword>
<evidence type="ECO:0000256" key="6">
    <source>
        <dbReference type="ARBA" id="ARBA00023242"/>
    </source>
</evidence>
<gene>
    <name evidence="11" type="ORF">WJX74_002542</name>
</gene>
<dbReference type="Pfam" id="PF21408">
    <property type="entry name" value="MTR4-like_stalk"/>
    <property type="match status" value="1"/>
</dbReference>
<evidence type="ECO:0000256" key="7">
    <source>
        <dbReference type="ARBA" id="ARBA00061045"/>
    </source>
</evidence>
<evidence type="ECO:0000313" key="11">
    <source>
        <dbReference type="EMBL" id="KAK9827440.1"/>
    </source>
</evidence>
<dbReference type="Pfam" id="PF13234">
    <property type="entry name" value="MTR4_beta-barrel"/>
    <property type="match status" value="1"/>
</dbReference>
<dbReference type="Gene3D" id="1.10.3380.30">
    <property type="match status" value="1"/>
</dbReference>
<dbReference type="InterPro" id="IPR027417">
    <property type="entry name" value="P-loop_NTPase"/>
</dbReference>
<dbReference type="InterPro" id="IPR050699">
    <property type="entry name" value="RNA-DNA_Helicase"/>
</dbReference>
<evidence type="ECO:0000259" key="9">
    <source>
        <dbReference type="PROSITE" id="PS51192"/>
    </source>
</evidence>
<dbReference type="EMBL" id="JALJOS010000018">
    <property type="protein sequence ID" value="KAK9827440.1"/>
    <property type="molecule type" value="Genomic_DNA"/>
</dbReference>
<feature type="domain" description="Helicase C-terminal" evidence="10">
    <location>
        <begin position="327"/>
        <end position="518"/>
    </location>
</feature>
<dbReference type="InterPro" id="IPR014001">
    <property type="entry name" value="Helicase_ATP-bd"/>
</dbReference>
<feature type="region of interest" description="Disordered" evidence="8">
    <location>
        <begin position="615"/>
        <end position="639"/>
    </location>
</feature>
<dbReference type="Pfam" id="PF08148">
    <property type="entry name" value="DSHCT"/>
    <property type="match status" value="1"/>
</dbReference>
<dbReference type="PROSITE" id="PS51192">
    <property type="entry name" value="HELICASE_ATP_BIND_1"/>
    <property type="match status" value="1"/>
</dbReference>
<evidence type="ECO:0000313" key="12">
    <source>
        <dbReference type="Proteomes" id="UP001438707"/>
    </source>
</evidence>